<name>X1VDA6_9ZZZZ</name>
<dbReference type="PROSITE" id="PS51318">
    <property type="entry name" value="TAT"/>
    <property type="match status" value="1"/>
</dbReference>
<evidence type="ECO:0000313" key="2">
    <source>
        <dbReference type="EMBL" id="GAJ04350.1"/>
    </source>
</evidence>
<protein>
    <recommendedName>
        <fullName evidence="1">Sulfatase N-terminal domain-containing protein</fullName>
    </recommendedName>
</protein>
<proteinExistence type="predicted"/>
<dbReference type="NCBIfam" id="TIGR01409">
    <property type="entry name" value="TAT_signal_seq"/>
    <property type="match status" value="1"/>
</dbReference>
<feature type="domain" description="Sulfatase N-terminal" evidence="1">
    <location>
        <begin position="43"/>
        <end position="86"/>
    </location>
</feature>
<dbReference type="SUPFAM" id="SSF53649">
    <property type="entry name" value="Alkaline phosphatase-like"/>
    <property type="match status" value="1"/>
</dbReference>
<organism evidence="2">
    <name type="scientific">marine sediment metagenome</name>
    <dbReference type="NCBI Taxonomy" id="412755"/>
    <lineage>
        <taxon>unclassified sequences</taxon>
        <taxon>metagenomes</taxon>
        <taxon>ecological metagenomes</taxon>
    </lineage>
</organism>
<dbReference type="PANTHER" id="PTHR43751">
    <property type="entry name" value="SULFATASE"/>
    <property type="match status" value="1"/>
</dbReference>
<dbReference type="InterPro" id="IPR052701">
    <property type="entry name" value="GAG_Ulvan_Degrading_Sulfatases"/>
</dbReference>
<dbReference type="AlphaFoldDB" id="X1VDA6"/>
<evidence type="ECO:0000259" key="1">
    <source>
        <dbReference type="Pfam" id="PF00884"/>
    </source>
</evidence>
<dbReference type="InterPro" id="IPR000917">
    <property type="entry name" value="Sulfatase_N"/>
</dbReference>
<sequence>MFILNYSRRNFLKALGLGVTTLAGQGCASISELIGSRASNDKPNIIFILADDLGWAELGCYGNKFNETPNLDKLSREGMRFTDAYAA</sequence>
<comment type="caution">
    <text evidence="2">The sequence shown here is derived from an EMBL/GenBank/DDBJ whole genome shotgun (WGS) entry which is preliminary data.</text>
</comment>
<dbReference type="Pfam" id="PF00884">
    <property type="entry name" value="Sulfatase"/>
    <property type="match status" value="1"/>
</dbReference>
<dbReference type="InterPro" id="IPR006311">
    <property type="entry name" value="TAT_signal"/>
</dbReference>
<dbReference type="InterPro" id="IPR019546">
    <property type="entry name" value="TAT_signal_bac_arc"/>
</dbReference>
<dbReference type="PANTHER" id="PTHR43751:SF3">
    <property type="entry name" value="SULFATASE N-TERMINAL DOMAIN-CONTAINING PROTEIN"/>
    <property type="match status" value="1"/>
</dbReference>
<accession>X1VDA6</accession>
<dbReference type="EMBL" id="BARW01034243">
    <property type="protein sequence ID" value="GAJ04350.1"/>
    <property type="molecule type" value="Genomic_DNA"/>
</dbReference>
<feature type="non-terminal residue" evidence="2">
    <location>
        <position position="87"/>
    </location>
</feature>
<dbReference type="Gene3D" id="3.40.720.10">
    <property type="entry name" value="Alkaline Phosphatase, subunit A"/>
    <property type="match status" value="1"/>
</dbReference>
<gene>
    <name evidence="2" type="ORF">S12H4_53716</name>
</gene>
<reference evidence="2" key="1">
    <citation type="journal article" date="2014" name="Front. Microbiol.">
        <title>High frequency of phylogenetically diverse reductive dehalogenase-homologous genes in deep subseafloor sedimentary metagenomes.</title>
        <authorList>
            <person name="Kawai M."/>
            <person name="Futagami T."/>
            <person name="Toyoda A."/>
            <person name="Takaki Y."/>
            <person name="Nishi S."/>
            <person name="Hori S."/>
            <person name="Arai W."/>
            <person name="Tsubouchi T."/>
            <person name="Morono Y."/>
            <person name="Uchiyama I."/>
            <person name="Ito T."/>
            <person name="Fujiyama A."/>
            <person name="Inagaki F."/>
            <person name="Takami H."/>
        </authorList>
    </citation>
    <scope>NUCLEOTIDE SEQUENCE</scope>
    <source>
        <strain evidence="2">Expedition CK06-06</strain>
    </source>
</reference>
<dbReference type="InterPro" id="IPR017850">
    <property type="entry name" value="Alkaline_phosphatase_core_sf"/>
</dbReference>